<comment type="caution">
    <text evidence="2">The sequence shown here is derived from an EMBL/GenBank/DDBJ whole genome shotgun (WGS) entry which is preliminary data.</text>
</comment>
<gene>
    <name evidence="2" type="ORF">O3V59_07695</name>
</gene>
<reference evidence="2" key="1">
    <citation type="submission" date="2022-12" db="EMBL/GenBank/DDBJ databases">
        <title>Draft genome sequence of the thermophilic strain Brevibacillus thermoruber HT42, isolated from Los Humeros, Puebla, Mexico, with biotechnological potential.</title>
        <authorList>
            <person name="Lara Sanchez J."/>
            <person name="Solis Palacios R."/>
            <person name="Bustos Baena A.S."/>
            <person name="Ruz Baez A.E."/>
            <person name="Espinosa Luna G."/>
            <person name="Oliart Ros R.M."/>
        </authorList>
    </citation>
    <scope>NUCLEOTIDE SEQUENCE</scope>
    <source>
        <strain evidence="2">HT42</strain>
    </source>
</reference>
<accession>A0A9X3TPR8</accession>
<evidence type="ECO:0000313" key="3">
    <source>
        <dbReference type="Proteomes" id="UP001151071"/>
    </source>
</evidence>
<feature type="transmembrane region" description="Helical" evidence="1">
    <location>
        <begin position="12"/>
        <end position="32"/>
    </location>
</feature>
<evidence type="ECO:0000313" key="2">
    <source>
        <dbReference type="EMBL" id="MDA5108240.1"/>
    </source>
</evidence>
<keyword evidence="1" id="KW-0472">Membrane</keyword>
<keyword evidence="1" id="KW-0812">Transmembrane</keyword>
<evidence type="ECO:0000256" key="1">
    <source>
        <dbReference type="SAM" id="Phobius"/>
    </source>
</evidence>
<dbReference type="AlphaFoldDB" id="A0A9X3TPR8"/>
<keyword evidence="1" id="KW-1133">Transmembrane helix</keyword>
<feature type="transmembrane region" description="Helical" evidence="1">
    <location>
        <begin position="133"/>
        <end position="150"/>
    </location>
</feature>
<protein>
    <submittedName>
        <fullName evidence="2">Uncharacterized protein</fullName>
    </submittedName>
</protein>
<feature type="transmembrane region" description="Helical" evidence="1">
    <location>
        <begin position="86"/>
        <end position="105"/>
    </location>
</feature>
<proteinExistence type="predicted"/>
<dbReference type="RefSeq" id="WP_029100450.1">
    <property type="nucleotide sequence ID" value="NZ_JAPYYP010000006.1"/>
</dbReference>
<name>A0A9X3TPR8_9BACL</name>
<sequence>MLTLVLAAMEPLALTVIVGGGVVMAAGVRPLLLSILAKPEQPVLAETVEGLSISAWNRYNRFALWAAIVVAVVDLVRIVTGLAFSWWHVGLILTIFVALLGKLSIDQTLKTRLQDAGAEAVGSAEQRAGHRRVEFLSVVILVLAVLLVIQPF</sequence>
<keyword evidence="3" id="KW-1185">Reference proteome</keyword>
<dbReference type="Proteomes" id="UP001151071">
    <property type="component" value="Unassembled WGS sequence"/>
</dbReference>
<feature type="transmembrane region" description="Helical" evidence="1">
    <location>
        <begin position="62"/>
        <end position="80"/>
    </location>
</feature>
<organism evidence="2 3">
    <name type="scientific">Brevibacillus thermoruber</name>
    <dbReference type="NCBI Taxonomy" id="33942"/>
    <lineage>
        <taxon>Bacteria</taxon>
        <taxon>Bacillati</taxon>
        <taxon>Bacillota</taxon>
        <taxon>Bacilli</taxon>
        <taxon>Bacillales</taxon>
        <taxon>Paenibacillaceae</taxon>
        <taxon>Brevibacillus</taxon>
    </lineage>
</organism>
<dbReference type="EMBL" id="JAPYYP010000006">
    <property type="protein sequence ID" value="MDA5108240.1"/>
    <property type="molecule type" value="Genomic_DNA"/>
</dbReference>